<reference evidence="8" key="1">
    <citation type="submission" date="2020-11" db="EMBL/GenBank/DDBJ databases">
        <authorList>
            <person name="Tran Van P."/>
        </authorList>
    </citation>
    <scope>NUCLEOTIDE SEQUENCE</scope>
</reference>
<name>A0A7R9DTX0_TIMPO</name>
<dbReference type="InterPro" id="IPR027094">
    <property type="entry name" value="Mitofusin_fam"/>
</dbReference>
<keyword evidence="6" id="KW-1133">Transmembrane helix</keyword>
<keyword evidence="5 6" id="KW-0472">Membrane</keyword>
<evidence type="ECO:0000256" key="6">
    <source>
        <dbReference type="SAM" id="Phobius"/>
    </source>
</evidence>
<keyword evidence="2" id="KW-0547">Nucleotide-binding</keyword>
<dbReference type="GO" id="GO:0051646">
    <property type="term" value="P:mitochondrion localization"/>
    <property type="evidence" value="ECO:0007669"/>
    <property type="project" value="TreeGrafter"/>
</dbReference>
<evidence type="ECO:0000256" key="5">
    <source>
        <dbReference type="ARBA" id="ARBA00023136"/>
    </source>
</evidence>
<dbReference type="PANTHER" id="PTHR10465:SF3">
    <property type="entry name" value="TRANSMEMBRANE GTPASE MARF-RELATED"/>
    <property type="match status" value="1"/>
</dbReference>
<evidence type="ECO:0000313" key="8">
    <source>
        <dbReference type="EMBL" id="CAD7420734.1"/>
    </source>
</evidence>
<feature type="transmembrane region" description="Helical" evidence="6">
    <location>
        <begin position="195"/>
        <end position="213"/>
    </location>
</feature>
<keyword evidence="4" id="KW-0342">GTP-binding</keyword>
<evidence type="ECO:0000256" key="3">
    <source>
        <dbReference type="ARBA" id="ARBA00022801"/>
    </source>
</evidence>
<dbReference type="PANTHER" id="PTHR10465">
    <property type="entry name" value="TRANSMEMBRANE GTPASE FZO1"/>
    <property type="match status" value="1"/>
</dbReference>
<comment type="subcellular location">
    <subcellularLocation>
        <location evidence="1">Membrane</location>
    </subcellularLocation>
</comment>
<evidence type="ECO:0000256" key="1">
    <source>
        <dbReference type="ARBA" id="ARBA00004370"/>
    </source>
</evidence>
<dbReference type="Pfam" id="PF04799">
    <property type="entry name" value="Fzo_mitofusin"/>
    <property type="match status" value="1"/>
</dbReference>
<proteinExistence type="predicted"/>
<organism evidence="8">
    <name type="scientific">Timema poppense</name>
    <name type="common">Walking stick</name>
    <dbReference type="NCBI Taxonomy" id="170557"/>
    <lineage>
        <taxon>Eukaryota</taxon>
        <taxon>Metazoa</taxon>
        <taxon>Ecdysozoa</taxon>
        <taxon>Arthropoda</taxon>
        <taxon>Hexapoda</taxon>
        <taxon>Insecta</taxon>
        <taxon>Pterygota</taxon>
        <taxon>Neoptera</taxon>
        <taxon>Polyneoptera</taxon>
        <taxon>Phasmatodea</taxon>
        <taxon>Timematodea</taxon>
        <taxon>Timematoidea</taxon>
        <taxon>Timematidae</taxon>
        <taxon>Timema</taxon>
    </lineage>
</organism>
<dbReference type="GO" id="GO:0008053">
    <property type="term" value="P:mitochondrial fusion"/>
    <property type="evidence" value="ECO:0007669"/>
    <property type="project" value="InterPro"/>
</dbReference>
<dbReference type="GO" id="GO:0005525">
    <property type="term" value="F:GTP binding"/>
    <property type="evidence" value="ECO:0007669"/>
    <property type="project" value="UniProtKB-KW"/>
</dbReference>
<evidence type="ECO:0000256" key="4">
    <source>
        <dbReference type="ARBA" id="ARBA00023134"/>
    </source>
</evidence>
<feature type="domain" description="Fzo/mitofusin HR2" evidence="7">
    <location>
        <begin position="162"/>
        <end position="256"/>
    </location>
</feature>
<dbReference type="InterPro" id="IPR006884">
    <property type="entry name" value="Fzo/mitofusin_HR2"/>
</dbReference>
<accession>A0A7R9DTX0</accession>
<dbReference type="AlphaFoldDB" id="A0A7R9DTX0"/>
<dbReference type="GO" id="GO:0003924">
    <property type="term" value="F:GTPase activity"/>
    <property type="evidence" value="ECO:0007669"/>
    <property type="project" value="InterPro"/>
</dbReference>
<keyword evidence="3" id="KW-0378">Hydrolase</keyword>
<protein>
    <recommendedName>
        <fullName evidence="7">Fzo/mitofusin HR2 domain-containing protein</fullName>
    </recommendedName>
</protein>
<gene>
    <name evidence="8" type="ORF">TPSB3V08_LOCUS14149</name>
</gene>
<keyword evidence="6" id="KW-0812">Transmembrane</keyword>
<evidence type="ECO:0000256" key="2">
    <source>
        <dbReference type="ARBA" id="ARBA00022741"/>
    </source>
</evidence>
<evidence type="ECO:0000259" key="7">
    <source>
        <dbReference type="Pfam" id="PF04799"/>
    </source>
</evidence>
<dbReference type="EMBL" id="OD036221">
    <property type="protein sequence ID" value="CAD7420734.1"/>
    <property type="molecule type" value="Genomic_DNA"/>
</dbReference>
<dbReference type="GO" id="GO:0005741">
    <property type="term" value="C:mitochondrial outer membrane"/>
    <property type="evidence" value="ECO:0007669"/>
    <property type="project" value="InterPro"/>
</dbReference>
<sequence>MVVEFTEKTSKILECVGRNLNPGPVVSPCNHRNIPTQLLSCSKLHICPNMLRFMRAPYTVTHERMTALIPPDKKHISLNIIPRREPFEILYRLNCDNLCADFHEDLEFRFSWGITSLINRFAGKQSSKLALRNYASRIPRDFLSPTENVDLSTVNYSSSKPSEDWSLWSSVALASIGSQGTMGGLLVAGFMLKTVGWRLILVTGAVYGCIYAYERLTWTNKAKERSFKHQYVAHATKKLRLIVDLTSANCSHQVQQ</sequence>